<keyword evidence="3" id="KW-1185">Reference proteome</keyword>
<evidence type="ECO:0000313" key="3">
    <source>
        <dbReference type="Proteomes" id="UP000320623"/>
    </source>
</evidence>
<dbReference type="AlphaFoldDB" id="A0A0S4N2J1"/>
<dbReference type="STRING" id="1643428.GCA_001442855_00964"/>
<dbReference type="SUPFAM" id="SSF158745">
    <property type="entry name" value="LanC-like"/>
    <property type="match status" value="1"/>
</dbReference>
<name>A0A0S4N2J1_9BACT</name>
<accession>A0A0S4N2J1</accession>
<evidence type="ECO:0000313" key="2">
    <source>
        <dbReference type="EMBL" id="CUU04406.1"/>
    </source>
</evidence>
<proteinExistence type="predicted"/>
<dbReference type="Gene3D" id="1.50.10.20">
    <property type="match status" value="1"/>
</dbReference>
<dbReference type="Proteomes" id="UP000320623">
    <property type="component" value="Unassembled WGS sequence"/>
</dbReference>
<sequence length="135" mass="15283">MNKCESDEYGYFWEGFDGNVYYGFAHGSSGIALFLLYLYLATGDERYLTAGIKALEFDLNSGHTTDEGGLTWKSHKDAPMVLPYWRYGSAGVGCSVLRYYKFTGEEKYKKPLIESSLMLIENIRFSPRNLSGLLV</sequence>
<organism evidence="2 3">
    <name type="scientific">Candidatus Thermokryptus mobilis</name>
    <dbReference type="NCBI Taxonomy" id="1643428"/>
    <lineage>
        <taxon>Bacteria</taxon>
        <taxon>Pseudomonadati</taxon>
        <taxon>Candidatus Kryptoniota</taxon>
        <taxon>Candidatus Thermokryptus</taxon>
    </lineage>
</organism>
<reference evidence="3" key="1">
    <citation type="submission" date="2015-11" db="EMBL/GenBank/DDBJ databases">
        <authorList>
            <person name="Varghese N."/>
        </authorList>
    </citation>
    <scope>NUCLEOTIDE SEQUENCE [LARGE SCALE GENOMIC DNA]</scope>
</reference>
<feature type="transmembrane region" description="Helical" evidence="1">
    <location>
        <begin position="20"/>
        <end position="40"/>
    </location>
</feature>
<protein>
    <submittedName>
        <fullName evidence="2">Lanthionine synthetase C-like protein</fullName>
    </submittedName>
</protein>
<dbReference type="Pfam" id="PF05147">
    <property type="entry name" value="LANC_like"/>
    <property type="match status" value="1"/>
</dbReference>
<keyword evidence="1" id="KW-0472">Membrane</keyword>
<evidence type="ECO:0000256" key="1">
    <source>
        <dbReference type="SAM" id="Phobius"/>
    </source>
</evidence>
<dbReference type="GO" id="GO:0031179">
    <property type="term" value="P:peptide modification"/>
    <property type="evidence" value="ECO:0007669"/>
    <property type="project" value="InterPro"/>
</dbReference>
<dbReference type="EMBL" id="FAOO01000005">
    <property type="protein sequence ID" value="CUU04406.1"/>
    <property type="molecule type" value="Genomic_DNA"/>
</dbReference>
<keyword evidence="1" id="KW-1133">Transmembrane helix</keyword>
<dbReference type="InterPro" id="IPR007822">
    <property type="entry name" value="LANC-like"/>
</dbReference>
<dbReference type="RefSeq" id="WP_181180264.1">
    <property type="nucleotide sequence ID" value="NZ_FAOO01000005.1"/>
</dbReference>
<gene>
    <name evidence="2" type="ORF">JGI1_00987</name>
</gene>
<keyword evidence="1" id="KW-0812">Transmembrane</keyword>